<dbReference type="GO" id="GO:0005783">
    <property type="term" value="C:endoplasmic reticulum"/>
    <property type="evidence" value="ECO:0007669"/>
    <property type="project" value="UniProtKB-SubCell"/>
</dbReference>
<evidence type="ECO:0000313" key="9">
    <source>
        <dbReference type="EMBL" id="KAH7125941.1"/>
    </source>
</evidence>
<evidence type="ECO:0000256" key="3">
    <source>
        <dbReference type="ARBA" id="ARBA00004370"/>
    </source>
</evidence>
<comment type="subcellular location">
    <subcellularLocation>
        <location evidence="2">Endoplasmic reticulum</location>
    </subcellularLocation>
    <subcellularLocation>
        <location evidence="3">Membrane</location>
    </subcellularLocation>
    <subcellularLocation>
        <location evidence="1">Mitochondrion</location>
    </subcellularLocation>
</comment>
<dbReference type="InterPro" id="IPR052374">
    <property type="entry name" value="SERAC1"/>
</dbReference>
<dbReference type="Gene3D" id="3.40.50.1820">
    <property type="entry name" value="alpha/beta hydrolase"/>
    <property type="match status" value="1"/>
</dbReference>
<evidence type="ECO:0000256" key="6">
    <source>
        <dbReference type="ARBA" id="ARBA00023128"/>
    </source>
</evidence>
<dbReference type="OrthoDB" id="194358at2759"/>
<evidence type="ECO:0000256" key="2">
    <source>
        <dbReference type="ARBA" id="ARBA00004240"/>
    </source>
</evidence>
<dbReference type="InterPro" id="IPR007751">
    <property type="entry name" value="DUF676_lipase-like"/>
</dbReference>
<keyword evidence="10" id="KW-1185">Reference proteome</keyword>
<dbReference type="PANTHER" id="PTHR48182">
    <property type="entry name" value="PROTEIN SERAC1"/>
    <property type="match status" value="1"/>
</dbReference>
<keyword evidence="6" id="KW-0496">Mitochondrion</keyword>
<protein>
    <recommendedName>
        <fullName evidence="8">DUF676 domain-containing protein</fullName>
    </recommendedName>
</protein>
<organism evidence="9 10">
    <name type="scientific">Dactylonectria macrodidyma</name>
    <dbReference type="NCBI Taxonomy" id="307937"/>
    <lineage>
        <taxon>Eukaryota</taxon>
        <taxon>Fungi</taxon>
        <taxon>Dikarya</taxon>
        <taxon>Ascomycota</taxon>
        <taxon>Pezizomycotina</taxon>
        <taxon>Sordariomycetes</taxon>
        <taxon>Hypocreomycetidae</taxon>
        <taxon>Hypocreales</taxon>
        <taxon>Nectriaceae</taxon>
        <taxon>Dactylonectria</taxon>
    </lineage>
</organism>
<dbReference type="GO" id="GO:0016020">
    <property type="term" value="C:membrane"/>
    <property type="evidence" value="ECO:0007669"/>
    <property type="project" value="UniProtKB-SubCell"/>
</dbReference>
<gene>
    <name evidence="9" type="ORF">EDB81DRAFT_810193</name>
</gene>
<name>A0A9P9IMN3_9HYPO</name>
<keyword evidence="7" id="KW-0472">Membrane</keyword>
<feature type="domain" description="DUF676" evidence="8">
    <location>
        <begin position="34"/>
        <end position="93"/>
    </location>
</feature>
<proteinExistence type="inferred from homology"/>
<comment type="caution">
    <text evidence="9">The sequence shown here is derived from an EMBL/GenBank/DDBJ whole genome shotgun (WGS) entry which is preliminary data.</text>
</comment>
<sequence>MTWGYYSGVTRSFFGAANSKNISQRGNNLMLMLQEERKDDPTRPLIFVAHSLGGLVVKAALSISKQSTRQPWKRNIYLSTTGIIFLGTPHGGSGVADWGLIASNLTRLAMQGAWARAPKGLTPNDEPLEDLRKTFMKLLEEGHFRIHSFYETLPITGISGLHGLVVPHEFASVGHEKKETSLGIHGTHDSICKFGATSDPGYQAVLCALQDYVNGAVSDSQYANLPKAEP</sequence>
<dbReference type="AlphaFoldDB" id="A0A9P9IMN3"/>
<evidence type="ECO:0000259" key="8">
    <source>
        <dbReference type="Pfam" id="PF05057"/>
    </source>
</evidence>
<evidence type="ECO:0000313" key="10">
    <source>
        <dbReference type="Proteomes" id="UP000738349"/>
    </source>
</evidence>
<dbReference type="InterPro" id="IPR029058">
    <property type="entry name" value="AB_hydrolase_fold"/>
</dbReference>
<dbReference type="PANTHER" id="PTHR48182:SF2">
    <property type="entry name" value="PROTEIN SERAC1"/>
    <property type="match status" value="1"/>
</dbReference>
<evidence type="ECO:0000256" key="7">
    <source>
        <dbReference type="ARBA" id="ARBA00023136"/>
    </source>
</evidence>
<dbReference type="Pfam" id="PF05057">
    <property type="entry name" value="DUF676"/>
    <property type="match status" value="1"/>
</dbReference>
<keyword evidence="5" id="KW-0256">Endoplasmic reticulum</keyword>
<dbReference type="SUPFAM" id="SSF53474">
    <property type="entry name" value="alpha/beta-Hydrolases"/>
    <property type="match status" value="1"/>
</dbReference>
<dbReference type="Proteomes" id="UP000738349">
    <property type="component" value="Unassembled WGS sequence"/>
</dbReference>
<dbReference type="GO" id="GO:0005739">
    <property type="term" value="C:mitochondrion"/>
    <property type="evidence" value="ECO:0007669"/>
    <property type="project" value="UniProtKB-SubCell"/>
</dbReference>
<comment type="similarity">
    <text evidence="4">Belongs to the putative lipase ROG1 family.</text>
</comment>
<accession>A0A9P9IMN3</accession>
<dbReference type="EMBL" id="JAGMUV010000020">
    <property type="protein sequence ID" value="KAH7125941.1"/>
    <property type="molecule type" value="Genomic_DNA"/>
</dbReference>
<evidence type="ECO:0000256" key="1">
    <source>
        <dbReference type="ARBA" id="ARBA00004173"/>
    </source>
</evidence>
<reference evidence="9" key="1">
    <citation type="journal article" date="2021" name="Nat. Commun.">
        <title>Genetic determinants of endophytism in the Arabidopsis root mycobiome.</title>
        <authorList>
            <person name="Mesny F."/>
            <person name="Miyauchi S."/>
            <person name="Thiergart T."/>
            <person name="Pickel B."/>
            <person name="Atanasova L."/>
            <person name="Karlsson M."/>
            <person name="Huettel B."/>
            <person name="Barry K.W."/>
            <person name="Haridas S."/>
            <person name="Chen C."/>
            <person name="Bauer D."/>
            <person name="Andreopoulos W."/>
            <person name="Pangilinan J."/>
            <person name="LaButti K."/>
            <person name="Riley R."/>
            <person name="Lipzen A."/>
            <person name="Clum A."/>
            <person name="Drula E."/>
            <person name="Henrissat B."/>
            <person name="Kohler A."/>
            <person name="Grigoriev I.V."/>
            <person name="Martin F.M."/>
            <person name="Hacquard S."/>
        </authorList>
    </citation>
    <scope>NUCLEOTIDE SEQUENCE</scope>
    <source>
        <strain evidence="9">MPI-CAGE-AT-0147</strain>
    </source>
</reference>
<evidence type="ECO:0000256" key="5">
    <source>
        <dbReference type="ARBA" id="ARBA00022824"/>
    </source>
</evidence>
<evidence type="ECO:0000256" key="4">
    <source>
        <dbReference type="ARBA" id="ARBA00007920"/>
    </source>
</evidence>